<dbReference type="Proteomes" id="UP000182204">
    <property type="component" value="Chromosome"/>
</dbReference>
<evidence type="ECO:0000313" key="1">
    <source>
        <dbReference type="EMBL" id="APH15037.1"/>
    </source>
</evidence>
<gene>
    <name evidence="1" type="ORF">NPD5_3854</name>
</gene>
<dbReference type="EMBL" id="CP013243">
    <property type="protein sequence ID" value="APH15037.1"/>
    <property type="molecule type" value="Genomic_DNA"/>
</dbReference>
<organism evidence="1 2">
    <name type="scientific">Clostridium sporogenes</name>
    <dbReference type="NCBI Taxonomy" id="1509"/>
    <lineage>
        <taxon>Bacteria</taxon>
        <taxon>Bacillati</taxon>
        <taxon>Bacillota</taxon>
        <taxon>Clostridia</taxon>
        <taxon>Eubacteriales</taxon>
        <taxon>Clostridiaceae</taxon>
        <taxon>Clostridium</taxon>
    </lineage>
</organism>
<sequence length="38" mass="4237">MKGNQCTGCCHNEDEKCTRIGINKEIGVCLMELSEGEY</sequence>
<name>A0A1L3NG02_CLOSG</name>
<evidence type="ECO:0000313" key="2">
    <source>
        <dbReference type="Proteomes" id="UP000182204"/>
    </source>
</evidence>
<accession>A0A1L3NG02</accession>
<proteinExistence type="predicted"/>
<dbReference type="AlphaFoldDB" id="A0A1L3NG02"/>
<protein>
    <submittedName>
        <fullName evidence="1">Uncharacterized protein</fullName>
    </submittedName>
</protein>
<reference evidence="1 2" key="1">
    <citation type="submission" date="2015-11" db="EMBL/GenBank/DDBJ databases">
        <authorList>
            <person name="Hill K.K."/>
            <person name="Shirey T.B."/>
            <person name="Raphael B."/>
            <person name="Daligault H.E."/>
            <person name="Davenport K.W."/>
            <person name="Bruce D.C."/>
            <person name="Foley B.T."/>
            <person name="Johnson S.L."/>
        </authorList>
    </citation>
    <scope>NUCLEOTIDE SEQUENCE [LARGE SCALE GENOMIC DNA]</scope>
    <source>
        <strain evidence="1 2">CDC_1632</strain>
    </source>
</reference>